<feature type="compositionally biased region" description="Basic and acidic residues" evidence="2">
    <location>
        <begin position="317"/>
        <end position="327"/>
    </location>
</feature>
<feature type="region of interest" description="Disordered" evidence="2">
    <location>
        <begin position="108"/>
        <end position="156"/>
    </location>
</feature>
<evidence type="ECO:0000256" key="1">
    <source>
        <dbReference type="PROSITE-ProRule" id="PRU00339"/>
    </source>
</evidence>
<gene>
    <name evidence="4" type="ordered locus">Aasi_0951</name>
</gene>
<dbReference type="AlphaFoldDB" id="B3ESV8"/>
<dbReference type="InterPro" id="IPR054762">
    <property type="entry name" value="Gp19_RNaseH-like"/>
</dbReference>
<dbReference type="EMBL" id="CP001102">
    <property type="protein sequence ID" value="ACE06310.1"/>
    <property type="molecule type" value="Genomic_DNA"/>
</dbReference>
<reference evidence="4 5" key="1">
    <citation type="journal article" date="2010" name="J. Bacteriol.">
        <title>The genome of the amoeba symbiont 'Candidatus Amoebophilus asiaticus' reveals common mechanisms for host cell interaction among amoeba-associated bacteria.</title>
        <authorList>
            <person name="Schmitz-Esser S."/>
            <person name="Tischler P."/>
            <person name="Arnold R."/>
            <person name="Montanaro J."/>
            <person name="Wagner M."/>
            <person name="Rattei T."/>
            <person name="Horn M."/>
        </authorList>
    </citation>
    <scope>NUCLEOTIDE SEQUENCE [LARGE SCALE GENOMIC DNA]</scope>
    <source>
        <strain evidence="4 5">5a2</strain>
    </source>
</reference>
<dbReference type="PANTHER" id="PTHR11102">
    <property type="entry name" value="SEL-1-LIKE PROTEIN"/>
    <property type="match status" value="1"/>
</dbReference>
<feature type="compositionally biased region" description="Basic and acidic residues" evidence="2">
    <location>
        <begin position="291"/>
        <end position="301"/>
    </location>
</feature>
<organism evidence="4 5">
    <name type="scientific">Amoebophilus asiaticus (strain 5a2)</name>
    <dbReference type="NCBI Taxonomy" id="452471"/>
    <lineage>
        <taxon>Bacteria</taxon>
        <taxon>Pseudomonadati</taxon>
        <taxon>Bacteroidota</taxon>
        <taxon>Cytophagia</taxon>
        <taxon>Cytophagales</taxon>
        <taxon>Amoebophilaceae</taxon>
        <taxon>Candidatus Amoebophilus</taxon>
    </lineage>
</organism>
<dbReference type="InterPro" id="IPR050767">
    <property type="entry name" value="Sel1_AlgK"/>
</dbReference>
<feature type="repeat" description="TPR" evidence="1">
    <location>
        <begin position="1076"/>
        <end position="1109"/>
    </location>
</feature>
<evidence type="ECO:0000259" key="3">
    <source>
        <dbReference type="Pfam" id="PF22530"/>
    </source>
</evidence>
<protein>
    <recommendedName>
        <fullName evidence="3">Terminase large subunit ribonuclease H-like domain-containing protein</fullName>
    </recommendedName>
</protein>
<dbReference type="eggNOG" id="COG0790">
    <property type="taxonomic scope" value="Bacteria"/>
</dbReference>
<proteinExistence type="predicted"/>
<name>B3ESV8_AMOA5</name>
<dbReference type="Pfam" id="PF08238">
    <property type="entry name" value="Sel1"/>
    <property type="match status" value="8"/>
</dbReference>
<dbReference type="OrthoDB" id="9771580at2"/>
<dbReference type="SMART" id="SM00028">
    <property type="entry name" value="TPR"/>
    <property type="match status" value="4"/>
</dbReference>
<evidence type="ECO:0000313" key="5">
    <source>
        <dbReference type="Proteomes" id="UP000001227"/>
    </source>
</evidence>
<dbReference type="Gene3D" id="3.30.420.240">
    <property type="match status" value="1"/>
</dbReference>
<evidence type="ECO:0000256" key="2">
    <source>
        <dbReference type="SAM" id="MobiDB-lite"/>
    </source>
</evidence>
<dbReference type="SUPFAM" id="SSF81901">
    <property type="entry name" value="HCP-like"/>
    <property type="match status" value="3"/>
</dbReference>
<dbReference type="InterPro" id="IPR006597">
    <property type="entry name" value="Sel1-like"/>
</dbReference>
<dbReference type="KEGG" id="aas:Aasi_0951"/>
<dbReference type="PROSITE" id="PS50005">
    <property type="entry name" value="TPR"/>
    <property type="match status" value="1"/>
</dbReference>
<evidence type="ECO:0000313" key="4">
    <source>
        <dbReference type="EMBL" id="ACE06310.1"/>
    </source>
</evidence>
<dbReference type="RefSeq" id="WP_012473077.1">
    <property type="nucleotide sequence ID" value="NC_010830.1"/>
</dbReference>
<dbReference type="SMART" id="SM00671">
    <property type="entry name" value="SEL1"/>
    <property type="match status" value="10"/>
</dbReference>
<keyword evidence="5" id="KW-1185">Reference proteome</keyword>
<dbReference type="Pfam" id="PF22530">
    <property type="entry name" value="Terminase-T7_RNaseH-like"/>
    <property type="match status" value="1"/>
</dbReference>
<dbReference type="PANTHER" id="PTHR11102:SF160">
    <property type="entry name" value="ERAD-ASSOCIATED E3 UBIQUITIN-PROTEIN LIGASE COMPONENT HRD3"/>
    <property type="match status" value="1"/>
</dbReference>
<feature type="compositionally biased region" description="Basic and acidic residues" evidence="2">
    <location>
        <begin position="337"/>
        <end position="349"/>
    </location>
</feature>
<dbReference type="Pfam" id="PF13424">
    <property type="entry name" value="TPR_12"/>
    <property type="match status" value="1"/>
</dbReference>
<accession>B3ESV8</accession>
<feature type="compositionally biased region" description="Polar residues" evidence="2">
    <location>
        <begin position="136"/>
        <end position="155"/>
    </location>
</feature>
<dbReference type="InterPro" id="IPR011990">
    <property type="entry name" value="TPR-like_helical_dom_sf"/>
</dbReference>
<feature type="domain" description="Terminase large subunit ribonuclease H-like" evidence="3">
    <location>
        <begin position="551"/>
        <end position="669"/>
    </location>
</feature>
<dbReference type="InterPro" id="IPR019734">
    <property type="entry name" value="TPR_rpt"/>
</dbReference>
<feature type="region of interest" description="Disordered" evidence="2">
    <location>
        <begin position="272"/>
        <end position="360"/>
    </location>
</feature>
<dbReference type="HOGENOM" id="CLU_278576_0_0_10"/>
<dbReference type="STRING" id="452471.Aasi_0951"/>
<dbReference type="Proteomes" id="UP000001227">
    <property type="component" value="Chromosome"/>
</dbReference>
<sequence length="1141" mass="129945">MKYKHTTEKWVGGHIMLLPTLLILTLMLPLEGCGNGFNVSFSKEPQKVNNDNTTVSIFEKELTNNGVEDVTNQMQTPSSDAITLYTQQEVLPPQAEILSLAQGYEVGANHSSDKDEYSPVEAKSSNDAVNKHEQAGSLSVQQQDSKANNSTTQKYLLQKRRHTIRQKTTPKYNELLVEESKILDRIYKTQQGYEIKFYKVGDKLRANIKVIRTGKNLDLPVASTSVKGVELILNQLAYVYKYGASTTNLILVASPYQDNGYGYIGGVLGGSNTGNKKGNTQEQKKQQSNLGKKDAKGKGKAEEEEEEEMLVTAPLASEKKKRERDRMPTFVSPNPTETKRQKGKQESQKRQSKPRKLSFAIDPEDVIDQGPTTVEGLKNNPDKLPLLEEKAHLDNSLELQHLLGDYYLSNFYDYIRRHEHTPTREDNQDLDQAIIWYKMAADQGYQPAQIKLSELRRNDHYTNPSLELMQAYHQAIQKAGCDDKDFETKANQTSGRLILSNLIAMDLNPTKGPTQAKWGGPLASPETNSKIYETLYEPLVYKRYEDGVMSIDPSGDGPDETAYVVMKRYKNYYFIIALGGMAGKYTKKEDNPQATVGNSPQVIEKLVSVALANKVNYIHIEKNNDNSFANLLEGHLKKIGSEIKVIKFQQSTNKENKIQDIIGPLLDNKYLIIDKKALKDDFSSILQHDLNFKFFYQLMTIDSETSSSTDIGFPKPEHDDRLDVVANAIRFLQRRIEIREVFQDKINQLTENAELGDLSAQAELGEIYRNGMGVEENYQEALKWYTKALNEYKEALSANKTTEQSEEEKNDFNNVLFGLGEMYRKGLGSDPNYKEAYKLYQELAYENVDARGYYGLAKLYEKHLIKDESIDINQKILGLYTDAARRGHTRAQFKLATIYQNGEAWGISVNPKKALGWYTEAASKGDREACFKLADMYYKGEGIQAANYEEAFKWYMTLAPQGEIKAQLKVAKMYRKGIGIKQDYIEALKWYTRALRRGNVKSQYNIAKIYQKGWSGHKDEDKALKYYEKAARQGLFNAQVEAGIIYQKRENYEKTIELYSKATENIDAVKNNKKFAHVQFNLGLLYEKQENYDKAFQYYEKVASQGYASANTKLGWMYQHGKGVEINMEKALEYYSKGVQF</sequence>
<dbReference type="Gene3D" id="1.25.40.10">
    <property type="entry name" value="Tetratricopeptide repeat domain"/>
    <property type="match status" value="4"/>
</dbReference>
<keyword evidence="1" id="KW-0802">TPR repeat</keyword>